<evidence type="ECO:0000256" key="3">
    <source>
        <dbReference type="ARBA" id="ARBA00022896"/>
    </source>
</evidence>
<dbReference type="Gene3D" id="4.10.860.20">
    <property type="entry name" value="Rabenosyn, Rab binding domain"/>
    <property type="match status" value="1"/>
</dbReference>
<dbReference type="GO" id="GO:0006974">
    <property type="term" value="P:DNA damage response"/>
    <property type="evidence" value="ECO:0007669"/>
    <property type="project" value="TreeGrafter"/>
</dbReference>
<dbReference type="AlphaFoldDB" id="A0A2V4TRR6"/>
<feature type="binding site" evidence="7">
    <location>
        <position position="98"/>
    </location>
    <ligand>
        <name>Fe cation</name>
        <dbReference type="ChEBI" id="CHEBI:24875"/>
    </ligand>
</feature>
<proteinExistence type="inferred from homology"/>
<dbReference type="InterPro" id="IPR006620">
    <property type="entry name" value="Pro_4_hyd_alph"/>
</dbReference>
<comment type="cofactor">
    <cofactor evidence="7">
        <name>Fe(2+)</name>
        <dbReference type="ChEBI" id="CHEBI:29033"/>
    </cofactor>
    <text evidence="7">Binds 1 Fe(2+) ion per subunit.</text>
</comment>
<protein>
    <submittedName>
        <fullName evidence="9">PKHD-type hydroxylase</fullName>
    </submittedName>
</protein>
<evidence type="ECO:0000256" key="1">
    <source>
        <dbReference type="ARBA" id="ARBA00001961"/>
    </source>
</evidence>
<dbReference type="PROSITE" id="PS51471">
    <property type="entry name" value="FE2OG_OXY"/>
    <property type="match status" value="1"/>
</dbReference>
<keyword evidence="6 7" id="KW-0408">Iron</keyword>
<reference evidence="9 10" key="1">
    <citation type="submission" date="2018-06" db="EMBL/GenBank/DDBJ databases">
        <title>Genomic Encyclopedia of Type Strains, Phase IV (KMG-V): Genome sequencing to study the core and pangenomes of soil and plant-associated prokaryotes.</title>
        <authorList>
            <person name="Whitman W."/>
        </authorList>
    </citation>
    <scope>NUCLEOTIDE SEQUENCE [LARGE SCALE GENOMIC DNA]</scope>
    <source>
        <strain evidence="9 10">SRCL-318</strain>
    </source>
</reference>
<dbReference type="InterPro" id="IPR041097">
    <property type="entry name" value="PKHD_C"/>
</dbReference>
<organism evidence="9 10">
    <name type="scientific">Paraburkholderia silvatlantica</name>
    <dbReference type="NCBI Taxonomy" id="321895"/>
    <lineage>
        <taxon>Bacteria</taxon>
        <taxon>Pseudomonadati</taxon>
        <taxon>Pseudomonadota</taxon>
        <taxon>Betaproteobacteria</taxon>
        <taxon>Burkholderiales</taxon>
        <taxon>Burkholderiaceae</taxon>
        <taxon>Paraburkholderia</taxon>
    </lineage>
</organism>
<dbReference type="NCBIfam" id="NF003975">
    <property type="entry name" value="PRK05467.1-4"/>
    <property type="match status" value="1"/>
</dbReference>
<dbReference type="Gene3D" id="2.60.120.620">
    <property type="entry name" value="q2cbj1_9rhob like domain"/>
    <property type="match status" value="1"/>
</dbReference>
<dbReference type="InterPro" id="IPR044862">
    <property type="entry name" value="Pro_4_hyd_alph_FE2OG_OXY"/>
</dbReference>
<evidence type="ECO:0000256" key="7">
    <source>
        <dbReference type="HAMAP-Rule" id="MF_00657"/>
    </source>
</evidence>
<dbReference type="GO" id="GO:0031418">
    <property type="term" value="F:L-ascorbic acid binding"/>
    <property type="evidence" value="ECO:0007669"/>
    <property type="project" value="UniProtKB-KW"/>
</dbReference>
<keyword evidence="5 7" id="KW-0560">Oxidoreductase</keyword>
<keyword evidence="3 7" id="KW-0847">Vitamin C</keyword>
<evidence type="ECO:0000256" key="6">
    <source>
        <dbReference type="ARBA" id="ARBA00023004"/>
    </source>
</evidence>
<feature type="domain" description="Fe2OG dioxygenase" evidence="8">
    <location>
        <begin position="78"/>
        <end position="178"/>
    </location>
</feature>
<evidence type="ECO:0000256" key="2">
    <source>
        <dbReference type="ARBA" id="ARBA00022723"/>
    </source>
</evidence>
<gene>
    <name evidence="9" type="ORF">C7410_118136</name>
</gene>
<evidence type="ECO:0000256" key="5">
    <source>
        <dbReference type="ARBA" id="ARBA00023002"/>
    </source>
</evidence>
<dbReference type="RefSeq" id="WP_110856255.1">
    <property type="nucleotide sequence ID" value="NZ_QJSQ01000018.1"/>
</dbReference>
<sequence length="227" mass="24734">MLIEIPEVLTSGELAEVRGLIQAADLVDGRVTAGELAAQAKHNRQLPQDAPAARQAGEIILKALGRNALFNSAALPFRVLPPLFNRYDTGMRFDAHVDGAVRAVPGAGIRMRADVSSTLFLTDPQDYDGGELVIEHAYGTNAVKLAAGSMVVYPAGSLHRVNEVMRGSRWGAFFWTQSMIKDDGLRTLLYDLDMAIIEVRQQLGHDTRGTLALTSVYHNLLRRGAEL</sequence>
<dbReference type="GO" id="GO:0016706">
    <property type="term" value="F:2-oxoglutarate-dependent dioxygenase activity"/>
    <property type="evidence" value="ECO:0007669"/>
    <property type="project" value="UniProtKB-UniRule"/>
</dbReference>
<comment type="cofactor">
    <cofactor evidence="1 7">
        <name>L-ascorbate</name>
        <dbReference type="ChEBI" id="CHEBI:38290"/>
    </cofactor>
</comment>
<dbReference type="NCBIfam" id="NF003974">
    <property type="entry name" value="PRK05467.1-3"/>
    <property type="match status" value="1"/>
</dbReference>
<evidence type="ECO:0000259" key="8">
    <source>
        <dbReference type="PROSITE" id="PS51471"/>
    </source>
</evidence>
<feature type="binding site" evidence="7">
    <location>
        <position position="169"/>
    </location>
    <ligand>
        <name>2-oxoglutarate</name>
        <dbReference type="ChEBI" id="CHEBI:16810"/>
    </ligand>
</feature>
<dbReference type="InterPro" id="IPR005123">
    <property type="entry name" value="Oxoglu/Fe-dep_dioxygenase_dom"/>
</dbReference>
<evidence type="ECO:0000313" key="10">
    <source>
        <dbReference type="Proteomes" id="UP000247772"/>
    </source>
</evidence>
<keyword evidence="4 7" id="KW-0223">Dioxygenase</keyword>
<dbReference type="EMBL" id="QJSQ01000018">
    <property type="protein sequence ID" value="PYE19840.1"/>
    <property type="molecule type" value="Genomic_DNA"/>
</dbReference>
<dbReference type="PANTHER" id="PTHR41536">
    <property type="entry name" value="PKHD-TYPE HYDROXYLASE YBIX"/>
    <property type="match status" value="1"/>
</dbReference>
<evidence type="ECO:0000313" key="9">
    <source>
        <dbReference type="EMBL" id="PYE19840.1"/>
    </source>
</evidence>
<name>A0A2V4TRR6_9BURK</name>
<dbReference type="HAMAP" id="MF_00657">
    <property type="entry name" value="Hydroxyl_YbiX"/>
    <property type="match status" value="1"/>
</dbReference>
<dbReference type="GO" id="GO:0006879">
    <property type="term" value="P:intracellular iron ion homeostasis"/>
    <property type="evidence" value="ECO:0007669"/>
    <property type="project" value="TreeGrafter"/>
</dbReference>
<dbReference type="OrthoDB" id="9812472at2"/>
<accession>A0A2V4TRR6</accession>
<dbReference type="Pfam" id="PF13640">
    <property type="entry name" value="2OG-FeII_Oxy_3"/>
    <property type="match status" value="1"/>
</dbReference>
<comment type="caution">
    <text evidence="9">The sequence shown here is derived from an EMBL/GenBank/DDBJ whole genome shotgun (WGS) entry which is preliminary data.</text>
</comment>
<dbReference type="PANTHER" id="PTHR41536:SF1">
    <property type="entry name" value="PKHD-TYPE HYDROXYLASE YBIX"/>
    <property type="match status" value="1"/>
</dbReference>
<keyword evidence="2 7" id="KW-0479">Metal-binding</keyword>
<dbReference type="Pfam" id="PF18331">
    <property type="entry name" value="PKHD_C"/>
    <property type="match status" value="1"/>
</dbReference>
<dbReference type="GO" id="GO:0005506">
    <property type="term" value="F:iron ion binding"/>
    <property type="evidence" value="ECO:0007669"/>
    <property type="project" value="UniProtKB-UniRule"/>
</dbReference>
<dbReference type="InterPro" id="IPR023550">
    <property type="entry name" value="PKHD_hydroxylase"/>
</dbReference>
<dbReference type="SMART" id="SM00702">
    <property type="entry name" value="P4Hc"/>
    <property type="match status" value="1"/>
</dbReference>
<evidence type="ECO:0000256" key="4">
    <source>
        <dbReference type="ARBA" id="ARBA00022964"/>
    </source>
</evidence>
<feature type="binding site" evidence="7">
    <location>
        <position position="96"/>
    </location>
    <ligand>
        <name>Fe cation</name>
        <dbReference type="ChEBI" id="CHEBI:24875"/>
    </ligand>
</feature>
<feature type="binding site" evidence="7">
    <location>
        <position position="159"/>
    </location>
    <ligand>
        <name>Fe cation</name>
        <dbReference type="ChEBI" id="CHEBI:24875"/>
    </ligand>
</feature>
<dbReference type="Proteomes" id="UP000247772">
    <property type="component" value="Unassembled WGS sequence"/>
</dbReference>